<organism evidence="2 3">
    <name type="scientific">Flavobacterium soyangense</name>
    <dbReference type="NCBI Taxonomy" id="2023265"/>
    <lineage>
        <taxon>Bacteria</taxon>
        <taxon>Pseudomonadati</taxon>
        <taxon>Bacteroidota</taxon>
        <taxon>Flavobacteriia</taxon>
        <taxon>Flavobacteriales</taxon>
        <taxon>Flavobacteriaceae</taxon>
        <taxon>Flavobacterium</taxon>
    </lineage>
</organism>
<reference evidence="2" key="1">
    <citation type="submission" date="2020-11" db="EMBL/GenBank/DDBJ databases">
        <title>Genome of Flavobacterium soyangense.</title>
        <authorList>
            <person name="Liu Q."/>
            <person name="Xin Y.-H."/>
        </authorList>
    </citation>
    <scope>NUCLEOTIDE SEQUENCE</scope>
    <source>
        <strain evidence="2">CGMCC 1.13493</strain>
    </source>
</reference>
<keyword evidence="1" id="KW-0472">Membrane</keyword>
<dbReference type="RefSeq" id="WP_194312503.1">
    <property type="nucleotide sequence ID" value="NZ_JADHEC010000027.1"/>
</dbReference>
<feature type="transmembrane region" description="Helical" evidence="1">
    <location>
        <begin position="33"/>
        <end position="51"/>
    </location>
</feature>
<dbReference type="AlphaFoldDB" id="A0A930XV47"/>
<feature type="transmembrane region" description="Helical" evidence="1">
    <location>
        <begin position="7"/>
        <end position="27"/>
    </location>
</feature>
<dbReference type="Proteomes" id="UP000646211">
    <property type="component" value="Unassembled WGS sequence"/>
</dbReference>
<dbReference type="EMBL" id="JADHEC010000027">
    <property type="protein sequence ID" value="MBF2709260.1"/>
    <property type="molecule type" value="Genomic_DNA"/>
</dbReference>
<accession>A0A930XV47</accession>
<proteinExistence type="predicted"/>
<evidence type="ECO:0000256" key="1">
    <source>
        <dbReference type="SAM" id="Phobius"/>
    </source>
</evidence>
<gene>
    <name evidence="2" type="ORF">IR213_11740</name>
</gene>
<name>A0A930XV47_9FLAO</name>
<keyword evidence="1" id="KW-0812">Transmembrane</keyword>
<evidence type="ECO:0000313" key="3">
    <source>
        <dbReference type="Proteomes" id="UP000646211"/>
    </source>
</evidence>
<evidence type="ECO:0000313" key="2">
    <source>
        <dbReference type="EMBL" id="MBF2709260.1"/>
    </source>
</evidence>
<keyword evidence="1" id="KW-1133">Transmembrane helix</keyword>
<protein>
    <submittedName>
        <fullName evidence="2">Uncharacterized protein</fullName>
    </submittedName>
</protein>
<sequence>MKKHLGFVNTFVIILTIILFGVALFTTGFTHDLLLEAGVLLVSIKLIMMSYKNSIFNKELLNKIEEISEKLDKIKNV</sequence>
<comment type="caution">
    <text evidence="2">The sequence shown here is derived from an EMBL/GenBank/DDBJ whole genome shotgun (WGS) entry which is preliminary data.</text>
</comment>
<keyword evidence="3" id="KW-1185">Reference proteome</keyword>